<dbReference type="RefSeq" id="XP_010920731.1">
    <property type="nucleotide sequence ID" value="XM_010922429.3"/>
</dbReference>
<feature type="transmembrane region" description="Helical" evidence="1">
    <location>
        <begin position="202"/>
        <end position="222"/>
    </location>
</feature>
<evidence type="ECO:0000313" key="5">
    <source>
        <dbReference type="RefSeq" id="XP_010920732.1"/>
    </source>
</evidence>
<evidence type="ECO:0000313" key="2">
    <source>
        <dbReference type="Proteomes" id="UP000504607"/>
    </source>
</evidence>
<dbReference type="Proteomes" id="UP000504607">
    <property type="component" value="Chromosome 5"/>
</dbReference>
<proteinExistence type="predicted"/>
<name>A0A6I9RBM9_ELAGV</name>
<keyword evidence="1" id="KW-0472">Membrane</keyword>
<evidence type="ECO:0000256" key="1">
    <source>
        <dbReference type="SAM" id="Phobius"/>
    </source>
</evidence>
<dbReference type="OrthoDB" id="40823at2759"/>
<evidence type="ECO:0000313" key="3">
    <source>
        <dbReference type="RefSeq" id="XP_010920730.1"/>
    </source>
</evidence>
<feature type="transmembrane region" description="Helical" evidence="1">
    <location>
        <begin position="229"/>
        <end position="248"/>
    </location>
</feature>
<dbReference type="KEGG" id="egu:105044502"/>
<dbReference type="RefSeq" id="XP_010920732.1">
    <property type="nucleotide sequence ID" value="XM_010922430.3"/>
</dbReference>
<keyword evidence="2" id="KW-1185">Reference proteome</keyword>
<feature type="transmembrane region" description="Helical" evidence="1">
    <location>
        <begin position="331"/>
        <end position="352"/>
    </location>
</feature>
<feature type="transmembrane region" description="Helical" evidence="1">
    <location>
        <begin position="279"/>
        <end position="300"/>
    </location>
</feature>
<dbReference type="PANTHER" id="PTHR33979">
    <property type="entry name" value="OS02G0221600 PROTEIN"/>
    <property type="match status" value="1"/>
</dbReference>
<dbReference type="AlphaFoldDB" id="A0A6I9RBM9"/>
<keyword evidence="1" id="KW-0812">Transmembrane</keyword>
<dbReference type="PANTHER" id="PTHR33979:SF2">
    <property type="entry name" value="PEPTIDASE M50B-LIKE-DOMAIN-CONTAINING PROTEIN"/>
    <property type="match status" value="1"/>
</dbReference>
<sequence length="353" mass="39591">MIIIIEDLSIFLFRSFLSQSNLFFPLEIFSPTHALSLSLFWESRVFNADWPTHFLPSTTNLPYVYVHQLAGRWPGFPSRVLGRSAIFTSHFLNCRSGLFSWDKSQGRGEGGGRERERGAKMANWELKHCCDHDQVVFIATISVFTVVILALWRTILLTPFKLITVFLHETSHALACKLTCGQVEGMQVHANEGGVTQTRGGIYWLILPAGYLGSSFWGMVFILASTNLLTTRIAAGCFIVALIVVLFVAENWTLRGLCIGFIIFLAIVWVLQETTKVHILRYVILFIGVMNSLFSVYDIYDDLISRRVHSSDAEKFAEICPCPCNGVGWGVIWGLISFAFLCGSIYLGLVILS</sequence>
<gene>
    <name evidence="3 4 5" type="primary">LOC105044502</name>
</gene>
<dbReference type="GeneID" id="105044502"/>
<feature type="transmembrane region" description="Helical" evidence="1">
    <location>
        <begin position="254"/>
        <end position="272"/>
    </location>
</feature>
<protein>
    <submittedName>
        <fullName evidence="3 4">Uncharacterized protein LOC105044502 isoform X1</fullName>
    </submittedName>
</protein>
<accession>A0A6I9RBM9</accession>
<dbReference type="RefSeq" id="XP_010920730.1">
    <property type="nucleotide sequence ID" value="XM_010922428.3"/>
</dbReference>
<reference evidence="3 4" key="1">
    <citation type="submission" date="2025-04" db="UniProtKB">
        <authorList>
            <consortium name="RefSeq"/>
        </authorList>
    </citation>
    <scope>IDENTIFICATION</scope>
</reference>
<dbReference type="InterPro" id="IPR049500">
    <property type="entry name" value="Peptidase_M50B-like"/>
</dbReference>
<keyword evidence="1" id="KW-1133">Transmembrane helix</keyword>
<evidence type="ECO:0000313" key="4">
    <source>
        <dbReference type="RefSeq" id="XP_010920731.1"/>
    </source>
</evidence>
<dbReference type="Pfam" id="PF13398">
    <property type="entry name" value="Peptidase_M50B"/>
    <property type="match status" value="1"/>
</dbReference>
<organism evidence="2 4">
    <name type="scientific">Elaeis guineensis var. tenera</name>
    <name type="common">Oil palm</name>
    <dbReference type="NCBI Taxonomy" id="51953"/>
    <lineage>
        <taxon>Eukaryota</taxon>
        <taxon>Viridiplantae</taxon>
        <taxon>Streptophyta</taxon>
        <taxon>Embryophyta</taxon>
        <taxon>Tracheophyta</taxon>
        <taxon>Spermatophyta</taxon>
        <taxon>Magnoliopsida</taxon>
        <taxon>Liliopsida</taxon>
        <taxon>Arecaceae</taxon>
        <taxon>Arecoideae</taxon>
        <taxon>Cocoseae</taxon>
        <taxon>Elaeidinae</taxon>
        <taxon>Elaeis</taxon>
    </lineage>
</organism>
<feature type="transmembrane region" description="Helical" evidence="1">
    <location>
        <begin position="135"/>
        <end position="155"/>
    </location>
</feature>